<dbReference type="PIRSF" id="PIRSF021438">
    <property type="entry name" value="DltD"/>
    <property type="match status" value="1"/>
</dbReference>
<dbReference type="GO" id="GO:0070395">
    <property type="term" value="P:lipoteichoic acid biosynthetic process"/>
    <property type="evidence" value="ECO:0007669"/>
    <property type="project" value="UniProtKB-UniRule"/>
</dbReference>
<dbReference type="SUPFAM" id="SSF52266">
    <property type="entry name" value="SGNH hydrolase"/>
    <property type="match status" value="1"/>
</dbReference>
<dbReference type="InterPro" id="IPR023896">
    <property type="entry name" value="LTA_DltD"/>
</dbReference>
<dbReference type="OrthoDB" id="1700484at2"/>
<name>A0A0J8J309_9LIST</name>
<dbReference type="AlphaFoldDB" id="A0A0J8J309"/>
<dbReference type="PROSITE" id="PS51257">
    <property type="entry name" value="PROKAR_LIPOPROTEIN"/>
    <property type="match status" value="1"/>
</dbReference>
<dbReference type="GO" id="GO:0005886">
    <property type="term" value="C:plasma membrane"/>
    <property type="evidence" value="ECO:0007669"/>
    <property type="project" value="UniProtKB-UniRule"/>
</dbReference>
<keyword evidence="3" id="KW-1185">Reference proteome</keyword>
<evidence type="ECO:0000313" key="2">
    <source>
        <dbReference type="EMBL" id="KMT58706.1"/>
    </source>
</evidence>
<proteinExistence type="inferred from homology"/>
<dbReference type="PANTHER" id="PTHR40039:SF1">
    <property type="entry name" value="PROTEIN DLTD"/>
    <property type="match status" value="1"/>
</dbReference>
<dbReference type="RefSeq" id="WP_059140128.1">
    <property type="nucleotide sequence ID" value="NZ_KQ130617.1"/>
</dbReference>
<keyword evidence="1" id="KW-0472">Membrane</keyword>
<dbReference type="NCBIfam" id="TIGR04092">
    <property type="entry name" value="LTA_DltD"/>
    <property type="match status" value="1"/>
</dbReference>
<dbReference type="PATRIC" id="fig|1430899.3.peg.1965"/>
<dbReference type="Proteomes" id="UP000052258">
    <property type="component" value="Unassembled WGS sequence"/>
</dbReference>
<dbReference type="PANTHER" id="PTHR40039">
    <property type="entry name" value="PROTEIN DLTD"/>
    <property type="match status" value="1"/>
</dbReference>
<comment type="caution">
    <text evidence="2">The sequence shown here is derived from an EMBL/GenBank/DDBJ whole genome shotgun (WGS) entry which is preliminary data.</text>
</comment>
<accession>A0A0J8J309</accession>
<organism evidence="2 3">
    <name type="scientific">Listeria fleischmannii 1991</name>
    <dbReference type="NCBI Taxonomy" id="1430899"/>
    <lineage>
        <taxon>Bacteria</taxon>
        <taxon>Bacillati</taxon>
        <taxon>Bacillota</taxon>
        <taxon>Bacilli</taxon>
        <taxon>Bacillales</taxon>
        <taxon>Listeriaceae</taxon>
        <taxon>Listeria</taxon>
    </lineage>
</organism>
<dbReference type="UniPathway" id="UPA00556"/>
<gene>
    <name evidence="2" type="ORF">X560_1922</name>
</gene>
<dbReference type="Pfam" id="PF04914">
    <property type="entry name" value="DltD"/>
    <property type="match status" value="1"/>
</dbReference>
<dbReference type="EMBL" id="AZHO01000024">
    <property type="protein sequence ID" value="KMT58706.1"/>
    <property type="molecule type" value="Genomic_DNA"/>
</dbReference>
<comment type="similarity">
    <text evidence="1">Belongs to the DltD family.</text>
</comment>
<dbReference type="InterPro" id="IPR006998">
    <property type="entry name" value="DltD"/>
</dbReference>
<evidence type="ECO:0000313" key="3">
    <source>
        <dbReference type="Proteomes" id="UP000052258"/>
    </source>
</evidence>
<evidence type="ECO:0000256" key="1">
    <source>
        <dbReference type="PIRNR" id="PIRNR021438"/>
    </source>
</evidence>
<sequence length="427" mass="48484">MRKKLWMTFGPILVACGVFLFILFGPSAIFGSVSNKSIQNAATSMSENVVGGEALQRAAMDQNYMPIFGSSELSRIDPFHPSVMANKYATSYTPFLIGRPGTQSLYHYLDINMLSDKLKGKKVVFILSPQWFQPKGVDNAHFGATFSPIQAYTFALQEGKDTSARRFAARRLLSYKVVQNDSTLTKMLENIATPGPNKPHDSFLTRTAAEVEYRILVRKDELESKFVTGSKEHLVKKGVRTLPKNLNFEELDKMAASLGEKSTGDNPFHVKQKYFDKKIAPIIDKLQDSRKNLSYANSPEYDDLQLVMDAFKQAGADVLFVNPPVNGEWLRFIGMSQDGLNDYYKKTEEQVKRNGFRYVSLEKYQDSPYYLEDPIHLSWRGWVQIDAAIADFNKQPIPTSYPKTPRDFYYHKGQLPKGLKKDLETKN</sequence>
<comment type="pathway">
    <text evidence="1">Cell wall biogenesis; lipoteichoic acid biosynthesis.</text>
</comment>
<reference evidence="2 3" key="1">
    <citation type="journal article" date="2015" name="Genome Biol. Evol.">
        <title>Comparative Genomics of Listeria Sensu Lato: Genus-Wide Differences in Evolutionary Dynamics and the Progressive Gain of Complex, Potentially Pathogenicity-Related Traits through Lateral Gene Transfer.</title>
        <authorList>
            <person name="Chiara M."/>
            <person name="Caruso M."/>
            <person name="D'Erchia A.M."/>
            <person name="Manzari C."/>
            <person name="Fraccalvieri R."/>
            <person name="Goffredo E."/>
            <person name="Latorre L."/>
            <person name="Miccolupo A."/>
            <person name="Padalino I."/>
            <person name="Santagada G."/>
            <person name="Chiocco D."/>
            <person name="Pesole G."/>
            <person name="Horner D.S."/>
            <person name="Parisi A."/>
        </authorList>
    </citation>
    <scope>NUCLEOTIDE SEQUENCE [LARGE SCALE GENOMIC DNA]</scope>
    <source>
        <strain evidence="2 3">1991</strain>
    </source>
</reference>
<keyword evidence="1" id="KW-1003">Cell membrane</keyword>
<protein>
    <recommendedName>
        <fullName evidence="1">Protein DltD</fullName>
    </recommendedName>
</protein>